<dbReference type="Pfam" id="PF22456">
    <property type="entry name" value="PqqF-like_C_4"/>
    <property type="match status" value="1"/>
</dbReference>
<comment type="similarity">
    <text evidence="1 7">Belongs to the peptidase M16 family.</text>
</comment>
<proteinExistence type="inferred from homology"/>
<accession>W4KJZ8</accession>
<feature type="domain" description="Peptidase M16 C-terminal" evidence="11">
    <location>
        <begin position="212"/>
        <end position="385"/>
    </location>
</feature>
<feature type="compositionally biased region" description="Polar residues" evidence="9">
    <location>
        <begin position="191"/>
        <end position="200"/>
    </location>
</feature>
<dbReference type="SUPFAM" id="SSF63411">
    <property type="entry name" value="LuxS/MPP-like metallohydrolase"/>
    <property type="match status" value="4"/>
</dbReference>
<feature type="coiled-coil region" evidence="8">
    <location>
        <begin position="631"/>
        <end position="658"/>
    </location>
</feature>
<dbReference type="AlphaFoldDB" id="W4KJZ8"/>
<dbReference type="PANTHER" id="PTHR43690">
    <property type="entry name" value="NARDILYSIN"/>
    <property type="match status" value="1"/>
</dbReference>
<dbReference type="GO" id="GO:0046872">
    <property type="term" value="F:metal ion binding"/>
    <property type="evidence" value="ECO:0007669"/>
    <property type="project" value="UniProtKB-KW"/>
</dbReference>
<keyword evidence="5" id="KW-0862">Zinc</keyword>
<keyword evidence="6" id="KW-0482">Metalloprotease</keyword>
<dbReference type="InterPro" id="IPR054734">
    <property type="entry name" value="PqqF-like_C_4"/>
</dbReference>
<dbReference type="PANTHER" id="PTHR43690:SF18">
    <property type="entry name" value="INSULIN-DEGRADING ENZYME-RELATED"/>
    <property type="match status" value="1"/>
</dbReference>
<dbReference type="Proteomes" id="UP000030671">
    <property type="component" value="Unassembled WGS sequence"/>
</dbReference>
<evidence type="ECO:0000259" key="11">
    <source>
        <dbReference type="Pfam" id="PF05193"/>
    </source>
</evidence>
<sequence length="1066" mass="120319">MLVQDIKADKSAASLDVAVGHLDDPVDMPGLAHFCEHLLFMGTEQFPKENEYSEYLSKNNGSSNAFTASHNTNYYFNVATPMLQGALERFSAFFHSPLFSPSCTMRELNAVDSENKKNLQNDMWRIFQLNKYLTKPGHPWSKFGTGNKESLTQAGKDAKAKGLLNGANGKKSVTGNTLAPSPIPSRVASPALSTNSATSETEADGGFVGQETRRRLIEWWTKEYCAGRMRVCVLGKESLDELSEMVVDLFSPIKNNGRDPLPMIQDHPFGTNEKGKLISVQTVMDFHAIEISFPFQYQPPLWRHKPGQLLADLVGHEGPGSLHSYLKNKGWVTAIHSGPQELGRGFEMFKITLYLTEDGFKNHRACALAAFNYLSLLRSQPLPAWFQRERSLISNIRFRFLEKRRPDNFAVSVSEHLACPIPRDLTIKAAHVVWEWDAEGEAEKKAQQALEGLRVGEGRAVLMAKKEDHERITGKKEWQKEPWYGTEFRVENFDEEFVKLAEGPNVVPELHLPRLNDFIPQNLDVDKREVAEPQPRPHLVRETALSSLWHKKDDRFWVPKAYVMVDIRTPVANESPLASVLTRIYAELVTDSLSEYAYAAELAGLGSNVAVSTLGIYVSVSGYNDKLHVLLRDVLERLKNVQIKADRLEVMKEQAKREWQNFFLGQSYRVSDYFTRYLMIEQQWTIAEKLQVIDSVTVEQVEEHMKKLLSRTYSRILVEGNIYKDEAADLAKMSEDIISSSPMPPSEMVDLSLQLPEGSNYVWSIPVPNPNEPNSSLSYYVHFGPLIDPRLRVVSVLLTQILSEPAFNILRTKEQLGYIVSASQWVAPGANESGLRIVVQSERGPVYLEERIEAFLEHMKGVIEAMSEDEFLEQKAGLERRWTEAPKNLSEEVNRHWAHIDSGYLDFLRRSKDVAELATVTKDEVLAIFLSHVHPSSTTRSKLSVHSRSQQPRPKHVSIAAAEAFERLVQEAGIAVDGISWREDFAADAEPLASDFTKHWEGEAVEKLLVALPELLEMHPARADSEGALRDGVIHIEDPKAFRASLKVSEPPKPLVEWGDLPTSRF</sequence>
<dbReference type="InterPro" id="IPR007863">
    <property type="entry name" value="Peptidase_M16_C"/>
</dbReference>
<evidence type="ECO:0000256" key="4">
    <source>
        <dbReference type="ARBA" id="ARBA00022801"/>
    </source>
</evidence>
<dbReference type="Pfam" id="PF00675">
    <property type="entry name" value="Peptidase_M16"/>
    <property type="match status" value="1"/>
</dbReference>
<feature type="domain" description="Peptidase M16 N-terminal" evidence="10">
    <location>
        <begin position="4"/>
        <end position="136"/>
    </location>
</feature>
<dbReference type="MEROPS" id="M16.008"/>
<dbReference type="OrthoDB" id="952271at2759"/>
<evidence type="ECO:0000259" key="10">
    <source>
        <dbReference type="Pfam" id="PF00675"/>
    </source>
</evidence>
<dbReference type="STRING" id="747525.W4KJZ8"/>
<dbReference type="InterPro" id="IPR011249">
    <property type="entry name" value="Metalloenz_LuxS/M16"/>
</dbReference>
<dbReference type="Gene3D" id="3.30.830.10">
    <property type="entry name" value="Metalloenzyme, LuxS/M16 peptidase-like"/>
    <property type="match status" value="4"/>
</dbReference>
<dbReference type="FunCoup" id="W4KJZ8">
    <property type="interactions" value="433"/>
</dbReference>
<gene>
    <name evidence="14" type="ORF">HETIRDRAFT_31896</name>
</gene>
<keyword evidence="4" id="KW-0378">Hydrolase</keyword>
<evidence type="ECO:0000256" key="1">
    <source>
        <dbReference type="ARBA" id="ARBA00007261"/>
    </source>
</evidence>
<feature type="region of interest" description="Disordered" evidence="9">
    <location>
        <begin position="162"/>
        <end position="206"/>
    </location>
</feature>
<dbReference type="InterPro" id="IPR050626">
    <property type="entry name" value="Peptidase_M16"/>
</dbReference>
<dbReference type="GeneID" id="20670562"/>
<evidence type="ECO:0000256" key="5">
    <source>
        <dbReference type="ARBA" id="ARBA00022833"/>
    </source>
</evidence>
<evidence type="ECO:0000256" key="6">
    <source>
        <dbReference type="ARBA" id="ARBA00023049"/>
    </source>
</evidence>
<keyword evidence="3" id="KW-0479">Metal-binding</keyword>
<dbReference type="GO" id="GO:0005829">
    <property type="term" value="C:cytosol"/>
    <property type="evidence" value="ECO:0007669"/>
    <property type="project" value="TreeGrafter"/>
</dbReference>
<dbReference type="eggNOG" id="KOG0959">
    <property type="taxonomic scope" value="Eukaryota"/>
</dbReference>
<evidence type="ECO:0000256" key="9">
    <source>
        <dbReference type="SAM" id="MobiDB-lite"/>
    </source>
</evidence>
<dbReference type="Pfam" id="PF16187">
    <property type="entry name" value="Peptidase_M16_M"/>
    <property type="match status" value="1"/>
</dbReference>
<evidence type="ECO:0000313" key="15">
    <source>
        <dbReference type="Proteomes" id="UP000030671"/>
    </source>
</evidence>
<dbReference type="FunFam" id="3.30.830.10:FF:000003">
    <property type="entry name" value="Insulin-degrading enzyme"/>
    <property type="match status" value="1"/>
</dbReference>
<dbReference type="InterPro" id="IPR001431">
    <property type="entry name" value="Pept_M16_Zn_BS"/>
</dbReference>
<dbReference type="HOGENOM" id="CLU_004639_1_1_1"/>
<feature type="domain" description="Peptidase M16 middle/third" evidence="12">
    <location>
        <begin position="398"/>
        <end position="691"/>
    </location>
</feature>
<organism evidence="14 15">
    <name type="scientific">Heterobasidion irregulare (strain TC 32-1)</name>
    <dbReference type="NCBI Taxonomy" id="747525"/>
    <lineage>
        <taxon>Eukaryota</taxon>
        <taxon>Fungi</taxon>
        <taxon>Dikarya</taxon>
        <taxon>Basidiomycota</taxon>
        <taxon>Agaricomycotina</taxon>
        <taxon>Agaricomycetes</taxon>
        <taxon>Russulales</taxon>
        <taxon>Bondarzewiaceae</taxon>
        <taxon>Heterobasidion</taxon>
        <taxon>Heterobasidion annosum species complex</taxon>
    </lineage>
</organism>
<keyword evidence="2" id="KW-0645">Protease</keyword>
<dbReference type="InterPro" id="IPR032632">
    <property type="entry name" value="Peptidase_M16_M"/>
</dbReference>
<evidence type="ECO:0000259" key="13">
    <source>
        <dbReference type="Pfam" id="PF22456"/>
    </source>
</evidence>
<reference evidence="14 15" key="1">
    <citation type="journal article" date="2012" name="New Phytol.">
        <title>Insight into trade-off between wood decay and parasitism from the genome of a fungal forest pathogen.</title>
        <authorList>
            <person name="Olson A."/>
            <person name="Aerts A."/>
            <person name="Asiegbu F."/>
            <person name="Belbahri L."/>
            <person name="Bouzid O."/>
            <person name="Broberg A."/>
            <person name="Canback B."/>
            <person name="Coutinho P.M."/>
            <person name="Cullen D."/>
            <person name="Dalman K."/>
            <person name="Deflorio G."/>
            <person name="van Diepen L.T."/>
            <person name="Dunand C."/>
            <person name="Duplessis S."/>
            <person name="Durling M."/>
            <person name="Gonthier P."/>
            <person name="Grimwood J."/>
            <person name="Fossdal C.G."/>
            <person name="Hansson D."/>
            <person name="Henrissat B."/>
            <person name="Hietala A."/>
            <person name="Himmelstrand K."/>
            <person name="Hoffmeister D."/>
            <person name="Hogberg N."/>
            <person name="James T.Y."/>
            <person name="Karlsson M."/>
            <person name="Kohler A."/>
            <person name="Kues U."/>
            <person name="Lee Y.H."/>
            <person name="Lin Y.C."/>
            <person name="Lind M."/>
            <person name="Lindquist E."/>
            <person name="Lombard V."/>
            <person name="Lucas S."/>
            <person name="Lunden K."/>
            <person name="Morin E."/>
            <person name="Murat C."/>
            <person name="Park J."/>
            <person name="Raffaello T."/>
            <person name="Rouze P."/>
            <person name="Salamov A."/>
            <person name="Schmutz J."/>
            <person name="Solheim H."/>
            <person name="Stahlberg J."/>
            <person name="Velez H."/>
            <person name="de Vries R.P."/>
            <person name="Wiebenga A."/>
            <person name="Woodward S."/>
            <person name="Yakovlev I."/>
            <person name="Garbelotto M."/>
            <person name="Martin F."/>
            <person name="Grigoriev I.V."/>
            <person name="Stenlid J."/>
        </authorList>
    </citation>
    <scope>NUCLEOTIDE SEQUENCE [LARGE SCALE GENOMIC DNA]</scope>
    <source>
        <strain evidence="14 15">TC 32-1</strain>
    </source>
</reference>
<feature type="domain" description="Coenzyme PQQ synthesis protein F-like C-terminal lobe" evidence="13">
    <location>
        <begin position="797"/>
        <end position="897"/>
    </location>
</feature>
<evidence type="ECO:0000256" key="2">
    <source>
        <dbReference type="ARBA" id="ARBA00022670"/>
    </source>
</evidence>
<keyword evidence="15" id="KW-1185">Reference proteome</keyword>
<dbReference type="InParanoid" id="W4KJZ8"/>
<dbReference type="KEGG" id="hir:HETIRDRAFT_31896"/>
<dbReference type="Pfam" id="PF05193">
    <property type="entry name" value="Peptidase_M16_C"/>
    <property type="match status" value="1"/>
</dbReference>
<dbReference type="FunFam" id="3.30.830.10:FF:000005">
    <property type="entry name" value="nardilysin isoform X1"/>
    <property type="match status" value="1"/>
</dbReference>
<dbReference type="RefSeq" id="XP_009541732.1">
    <property type="nucleotide sequence ID" value="XM_009543437.1"/>
</dbReference>
<evidence type="ECO:0000256" key="7">
    <source>
        <dbReference type="RuleBase" id="RU004447"/>
    </source>
</evidence>
<evidence type="ECO:0000259" key="12">
    <source>
        <dbReference type="Pfam" id="PF16187"/>
    </source>
</evidence>
<name>W4KJZ8_HETIT</name>
<dbReference type="GO" id="GO:0005739">
    <property type="term" value="C:mitochondrion"/>
    <property type="evidence" value="ECO:0007669"/>
    <property type="project" value="TreeGrafter"/>
</dbReference>
<protein>
    <submittedName>
        <fullName evidence="14">Metallo peptidase M16B</fullName>
    </submittedName>
</protein>
<dbReference type="EMBL" id="KI925455">
    <property type="protein sequence ID" value="ETW86188.1"/>
    <property type="molecule type" value="Genomic_DNA"/>
</dbReference>
<dbReference type="GO" id="GO:0043171">
    <property type="term" value="P:peptide catabolic process"/>
    <property type="evidence" value="ECO:0007669"/>
    <property type="project" value="TreeGrafter"/>
</dbReference>
<keyword evidence="8" id="KW-0175">Coiled coil</keyword>
<dbReference type="GO" id="GO:0051603">
    <property type="term" value="P:proteolysis involved in protein catabolic process"/>
    <property type="evidence" value="ECO:0007669"/>
    <property type="project" value="TreeGrafter"/>
</dbReference>
<evidence type="ECO:0000256" key="3">
    <source>
        <dbReference type="ARBA" id="ARBA00022723"/>
    </source>
</evidence>
<dbReference type="GO" id="GO:0004222">
    <property type="term" value="F:metalloendopeptidase activity"/>
    <property type="evidence" value="ECO:0007669"/>
    <property type="project" value="InterPro"/>
</dbReference>
<evidence type="ECO:0000256" key="8">
    <source>
        <dbReference type="SAM" id="Coils"/>
    </source>
</evidence>
<evidence type="ECO:0000313" key="14">
    <source>
        <dbReference type="EMBL" id="ETW86188.1"/>
    </source>
</evidence>
<dbReference type="PROSITE" id="PS00143">
    <property type="entry name" value="INSULINASE"/>
    <property type="match status" value="1"/>
</dbReference>
<dbReference type="InterPro" id="IPR011765">
    <property type="entry name" value="Pept_M16_N"/>
</dbReference>